<feature type="domain" description="Cyclic nucleotide-binding" evidence="1">
    <location>
        <begin position="5"/>
        <end position="103"/>
    </location>
</feature>
<dbReference type="SUPFAM" id="SSF51206">
    <property type="entry name" value="cAMP-binding domain-like"/>
    <property type="match status" value="1"/>
</dbReference>
<dbReference type="EMBL" id="BAAAMY010000001">
    <property type="protein sequence ID" value="GAA1905067.1"/>
    <property type="molecule type" value="Genomic_DNA"/>
</dbReference>
<dbReference type="RefSeq" id="WP_344002505.1">
    <property type="nucleotide sequence ID" value="NZ_BAAAMY010000001.1"/>
</dbReference>
<dbReference type="PANTHER" id="PTHR24567:SF68">
    <property type="entry name" value="DNA-BINDING TRANSCRIPTIONAL DUAL REGULATOR CRP"/>
    <property type="match status" value="1"/>
</dbReference>
<dbReference type="InterPro" id="IPR050397">
    <property type="entry name" value="Env_Response_Regulators"/>
</dbReference>
<dbReference type="Gene3D" id="2.60.120.10">
    <property type="entry name" value="Jelly Rolls"/>
    <property type="match status" value="1"/>
</dbReference>
<name>A0ABN2P0G8_9ACTN</name>
<comment type="caution">
    <text evidence="2">The sequence shown here is derived from an EMBL/GenBank/DDBJ whole genome shotgun (WGS) entry which is preliminary data.</text>
</comment>
<reference evidence="2 3" key="1">
    <citation type="journal article" date="2019" name="Int. J. Syst. Evol. Microbiol.">
        <title>The Global Catalogue of Microorganisms (GCM) 10K type strain sequencing project: providing services to taxonomists for standard genome sequencing and annotation.</title>
        <authorList>
            <consortium name="The Broad Institute Genomics Platform"/>
            <consortium name="The Broad Institute Genome Sequencing Center for Infectious Disease"/>
            <person name="Wu L."/>
            <person name="Ma J."/>
        </authorList>
    </citation>
    <scope>NUCLEOTIDE SEQUENCE [LARGE SCALE GENOMIC DNA]</scope>
    <source>
        <strain evidence="2 3">JCM 14046</strain>
    </source>
</reference>
<evidence type="ECO:0000259" key="1">
    <source>
        <dbReference type="PROSITE" id="PS50042"/>
    </source>
</evidence>
<dbReference type="InterPro" id="IPR000595">
    <property type="entry name" value="cNMP-bd_dom"/>
</dbReference>
<dbReference type="PANTHER" id="PTHR24567">
    <property type="entry name" value="CRP FAMILY TRANSCRIPTIONAL REGULATORY PROTEIN"/>
    <property type="match status" value="1"/>
</dbReference>
<dbReference type="Proteomes" id="UP001501612">
    <property type="component" value="Unassembled WGS sequence"/>
</dbReference>
<dbReference type="InterPro" id="IPR018490">
    <property type="entry name" value="cNMP-bd_dom_sf"/>
</dbReference>
<dbReference type="CDD" id="cd00038">
    <property type="entry name" value="CAP_ED"/>
    <property type="match status" value="1"/>
</dbReference>
<protein>
    <recommendedName>
        <fullName evidence="1">Cyclic nucleotide-binding domain-containing protein</fullName>
    </recommendedName>
</protein>
<dbReference type="PROSITE" id="PS00889">
    <property type="entry name" value="CNMP_BINDING_2"/>
    <property type="match status" value="1"/>
</dbReference>
<gene>
    <name evidence="2" type="ORF">GCM10009737_02280</name>
</gene>
<organism evidence="2 3">
    <name type="scientific">Nocardioides lentus</name>
    <dbReference type="NCBI Taxonomy" id="338077"/>
    <lineage>
        <taxon>Bacteria</taxon>
        <taxon>Bacillati</taxon>
        <taxon>Actinomycetota</taxon>
        <taxon>Actinomycetes</taxon>
        <taxon>Propionibacteriales</taxon>
        <taxon>Nocardioidaceae</taxon>
        <taxon>Nocardioides</taxon>
    </lineage>
</organism>
<evidence type="ECO:0000313" key="2">
    <source>
        <dbReference type="EMBL" id="GAA1905067.1"/>
    </source>
</evidence>
<dbReference type="PROSITE" id="PS50042">
    <property type="entry name" value="CNMP_BINDING_3"/>
    <property type="match status" value="1"/>
</dbReference>
<proteinExistence type="predicted"/>
<keyword evidence="3" id="KW-1185">Reference proteome</keyword>
<dbReference type="InterPro" id="IPR018488">
    <property type="entry name" value="cNMP-bd_CS"/>
</dbReference>
<evidence type="ECO:0000313" key="3">
    <source>
        <dbReference type="Proteomes" id="UP001501612"/>
    </source>
</evidence>
<sequence length="122" mass="13021">MTRSIFDELSSGDAKAVTAAGTRVRVPQGWSPISEGTGSDKAYIVLEGEASVRKHGEEIAVVGPGAVLGEMSIVNHTLRTASVVSLTDLVLLHYTREKFQQLIEERPGFKAALDTLAADRIG</sequence>
<dbReference type="InterPro" id="IPR014710">
    <property type="entry name" value="RmlC-like_jellyroll"/>
</dbReference>
<accession>A0ABN2P0G8</accession>
<dbReference type="Pfam" id="PF00027">
    <property type="entry name" value="cNMP_binding"/>
    <property type="match status" value="1"/>
</dbReference>
<dbReference type="SMART" id="SM00100">
    <property type="entry name" value="cNMP"/>
    <property type="match status" value="1"/>
</dbReference>